<comment type="caution">
    <text evidence="7">The sequence shown here is derived from an EMBL/GenBank/DDBJ whole genome shotgun (WGS) entry which is preliminary data.</text>
</comment>
<name>A0ABW5QZJ0_9BACL</name>
<evidence type="ECO:0000256" key="4">
    <source>
        <dbReference type="ARBA" id="ARBA00022989"/>
    </source>
</evidence>
<evidence type="ECO:0000256" key="6">
    <source>
        <dbReference type="SAM" id="Phobius"/>
    </source>
</evidence>
<dbReference type="Proteomes" id="UP001597493">
    <property type="component" value="Unassembled WGS sequence"/>
</dbReference>
<keyword evidence="2" id="KW-1003">Cell membrane</keyword>
<dbReference type="EMBL" id="JBHUMY010000016">
    <property type="protein sequence ID" value="MFD2661819.1"/>
    <property type="molecule type" value="Genomic_DNA"/>
</dbReference>
<sequence length="125" mass="13477">MKLAIGASIFILFHLAGVWVKTWLPIPLPANVIGLILLTIALFAKAVKLSWVEECGRLALKHMGLFFIPAIVGTMAFAKLFAPHLLSIAASLVAGTGLVMLVTGFVVKHIGGKERNRDESRTMAQ</sequence>
<gene>
    <name evidence="7" type="ORF">ACFSW5_16310</name>
</gene>
<evidence type="ECO:0000313" key="7">
    <source>
        <dbReference type="EMBL" id="MFD2661819.1"/>
    </source>
</evidence>
<evidence type="ECO:0000313" key="8">
    <source>
        <dbReference type="Proteomes" id="UP001597493"/>
    </source>
</evidence>
<keyword evidence="3 6" id="KW-0812">Transmembrane</keyword>
<comment type="subcellular location">
    <subcellularLocation>
        <location evidence="1">Cell membrane</location>
        <topology evidence="1">Multi-pass membrane protein</topology>
    </subcellularLocation>
</comment>
<evidence type="ECO:0000256" key="5">
    <source>
        <dbReference type="ARBA" id="ARBA00023136"/>
    </source>
</evidence>
<dbReference type="RefSeq" id="WP_379275146.1">
    <property type="nucleotide sequence ID" value="NZ_JBHUGT010000042.1"/>
</dbReference>
<reference evidence="8" key="1">
    <citation type="journal article" date="2019" name="Int. J. Syst. Evol. Microbiol.">
        <title>The Global Catalogue of Microorganisms (GCM) 10K type strain sequencing project: providing services to taxonomists for standard genome sequencing and annotation.</title>
        <authorList>
            <consortium name="The Broad Institute Genomics Platform"/>
            <consortium name="The Broad Institute Genome Sequencing Center for Infectious Disease"/>
            <person name="Wu L."/>
            <person name="Ma J."/>
        </authorList>
    </citation>
    <scope>NUCLEOTIDE SEQUENCE [LARGE SCALE GENOMIC DNA]</scope>
    <source>
        <strain evidence="8">TISTR 1827</strain>
    </source>
</reference>
<dbReference type="PANTHER" id="PTHR33931">
    <property type="entry name" value="HOLIN-LIKE PROTEIN CIDA-RELATED"/>
    <property type="match status" value="1"/>
</dbReference>
<feature type="transmembrane region" description="Helical" evidence="6">
    <location>
        <begin position="84"/>
        <end position="107"/>
    </location>
</feature>
<organism evidence="7 8">
    <name type="scientific">Paenibacillus thailandensis</name>
    <dbReference type="NCBI Taxonomy" id="393250"/>
    <lineage>
        <taxon>Bacteria</taxon>
        <taxon>Bacillati</taxon>
        <taxon>Bacillota</taxon>
        <taxon>Bacilli</taxon>
        <taxon>Bacillales</taxon>
        <taxon>Paenibacillaceae</taxon>
        <taxon>Paenibacillus</taxon>
    </lineage>
</organism>
<accession>A0ABW5QZJ0</accession>
<keyword evidence="4 6" id="KW-1133">Transmembrane helix</keyword>
<evidence type="ECO:0000256" key="3">
    <source>
        <dbReference type="ARBA" id="ARBA00022692"/>
    </source>
</evidence>
<protein>
    <submittedName>
        <fullName evidence="7">CidA/LrgA family protein</fullName>
    </submittedName>
</protein>
<proteinExistence type="predicted"/>
<dbReference type="Pfam" id="PF03788">
    <property type="entry name" value="LrgA"/>
    <property type="match status" value="1"/>
</dbReference>
<evidence type="ECO:0000256" key="1">
    <source>
        <dbReference type="ARBA" id="ARBA00004651"/>
    </source>
</evidence>
<feature type="transmembrane region" description="Helical" evidence="6">
    <location>
        <begin position="28"/>
        <end position="47"/>
    </location>
</feature>
<dbReference type="InterPro" id="IPR005538">
    <property type="entry name" value="LrgA/CidA"/>
</dbReference>
<keyword evidence="5 6" id="KW-0472">Membrane</keyword>
<keyword evidence="8" id="KW-1185">Reference proteome</keyword>
<evidence type="ECO:0000256" key="2">
    <source>
        <dbReference type="ARBA" id="ARBA00022475"/>
    </source>
</evidence>
<dbReference type="PANTHER" id="PTHR33931:SF2">
    <property type="entry name" value="HOLIN-LIKE PROTEIN CIDA"/>
    <property type="match status" value="1"/>
</dbReference>
<feature type="transmembrane region" description="Helical" evidence="6">
    <location>
        <begin position="59"/>
        <end position="78"/>
    </location>
</feature>